<keyword evidence="3 9" id="KW-0812">Transmembrane</keyword>
<dbReference type="GO" id="GO:0004984">
    <property type="term" value="F:olfactory receptor activity"/>
    <property type="evidence" value="ECO:0007669"/>
    <property type="project" value="InterPro"/>
</dbReference>
<feature type="transmembrane region" description="Helical" evidence="9">
    <location>
        <begin position="271"/>
        <end position="291"/>
    </location>
</feature>
<accession>A0A9R1U5A3</accession>
<dbReference type="AlphaFoldDB" id="A0A9R1U5A3"/>
<keyword evidence="4 9" id="KW-0552">Olfaction</keyword>
<dbReference type="OrthoDB" id="7548151at2759"/>
<evidence type="ECO:0000256" key="7">
    <source>
        <dbReference type="ARBA" id="ARBA00023170"/>
    </source>
</evidence>
<keyword evidence="5 9" id="KW-1133">Transmembrane helix</keyword>
<dbReference type="GO" id="GO:0005886">
    <property type="term" value="C:plasma membrane"/>
    <property type="evidence" value="ECO:0007669"/>
    <property type="project" value="UniProtKB-SubCell"/>
</dbReference>
<organism evidence="10 11">
    <name type="scientific">Fopius arisanus</name>
    <dbReference type="NCBI Taxonomy" id="64838"/>
    <lineage>
        <taxon>Eukaryota</taxon>
        <taxon>Metazoa</taxon>
        <taxon>Ecdysozoa</taxon>
        <taxon>Arthropoda</taxon>
        <taxon>Hexapoda</taxon>
        <taxon>Insecta</taxon>
        <taxon>Pterygota</taxon>
        <taxon>Neoptera</taxon>
        <taxon>Endopterygota</taxon>
        <taxon>Hymenoptera</taxon>
        <taxon>Apocrita</taxon>
        <taxon>Ichneumonoidea</taxon>
        <taxon>Braconidae</taxon>
        <taxon>Opiinae</taxon>
        <taxon>Fopius</taxon>
    </lineage>
</organism>
<evidence type="ECO:0000313" key="11">
    <source>
        <dbReference type="RefSeq" id="XP_011307602.1"/>
    </source>
</evidence>
<evidence type="ECO:0000256" key="2">
    <source>
        <dbReference type="ARBA" id="ARBA00022606"/>
    </source>
</evidence>
<comment type="caution">
    <text evidence="9">Lacks conserved residue(s) required for the propagation of feature annotation.</text>
</comment>
<gene>
    <name evidence="11" type="primary">LOC105269225</name>
</gene>
<feature type="transmembrane region" description="Helical" evidence="9">
    <location>
        <begin position="236"/>
        <end position="259"/>
    </location>
</feature>
<dbReference type="GO" id="GO:0007165">
    <property type="term" value="P:signal transduction"/>
    <property type="evidence" value="ECO:0007669"/>
    <property type="project" value="UniProtKB-KW"/>
</dbReference>
<feature type="transmembrane region" description="Helical" evidence="9">
    <location>
        <begin position="103"/>
        <end position="123"/>
    </location>
</feature>
<dbReference type="PANTHER" id="PTHR21137:SF42">
    <property type="entry name" value="ODORANT RECEPTOR 83A"/>
    <property type="match status" value="1"/>
</dbReference>
<keyword evidence="10" id="KW-1185">Reference proteome</keyword>
<dbReference type="GeneID" id="105269225"/>
<name>A0A9R1U5A3_9HYME</name>
<evidence type="ECO:0000256" key="5">
    <source>
        <dbReference type="ARBA" id="ARBA00022989"/>
    </source>
</evidence>
<proteinExistence type="inferred from homology"/>
<keyword evidence="6 9" id="KW-0472">Membrane</keyword>
<reference evidence="11" key="1">
    <citation type="submission" date="2025-08" db="UniProtKB">
        <authorList>
            <consortium name="RefSeq"/>
        </authorList>
    </citation>
    <scope>IDENTIFICATION</scope>
    <source>
        <strain evidence="11">USDA-PBARC FA_bdor</strain>
        <tissue evidence="11">Whole organism</tissue>
    </source>
</reference>
<evidence type="ECO:0000313" key="10">
    <source>
        <dbReference type="Proteomes" id="UP000694866"/>
    </source>
</evidence>
<comment type="similarity">
    <text evidence="9">Belongs to the insect chemoreceptor superfamily. Heteromeric odorant receptor channel (TC 1.A.69) family.</text>
</comment>
<dbReference type="InterPro" id="IPR004117">
    <property type="entry name" value="7tm6_olfct_rcpt"/>
</dbReference>
<evidence type="ECO:0000256" key="6">
    <source>
        <dbReference type="ARBA" id="ARBA00023136"/>
    </source>
</evidence>
<keyword evidence="7 9" id="KW-0675">Receptor</keyword>
<dbReference type="RefSeq" id="XP_011307602.1">
    <property type="nucleotide sequence ID" value="XM_011309300.1"/>
</dbReference>
<keyword evidence="8 9" id="KW-0807">Transducer</keyword>
<protein>
    <recommendedName>
        <fullName evidence="9">Odorant receptor</fullName>
    </recommendedName>
</protein>
<feature type="transmembrane region" description="Helical" evidence="9">
    <location>
        <begin position="338"/>
        <end position="359"/>
    </location>
</feature>
<dbReference type="PANTHER" id="PTHR21137">
    <property type="entry name" value="ODORANT RECEPTOR"/>
    <property type="match status" value="1"/>
</dbReference>
<evidence type="ECO:0000256" key="8">
    <source>
        <dbReference type="ARBA" id="ARBA00023224"/>
    </source>
</evidence>
<comment type="subcellular location">
    <subcellularLocation>
        <location evidence="9">Cell membrane</location>
        <topology evidence="9">Multi-pass membrane protein</topology>
    </subcellularLocation>
    <subcellularLocation>
        <location evidence="1">Membrane</location>
        <topology evidence="1">Multi-pass membrane protein</topology>
    </subcellularLocation>
</comment>
<evidence type="ECO:0000256" key="9">
    <source>
        <dbReference type="RuleBase" id="RU351113"/>
    </source>
</evidence>
<dbReference type="GO" id="GO:0005549">
    <property type="term" value="F:odorant binding"/>
    <property type="evidence" value="ECO:0007669"/>
    <property type="project" value="InterPro"/>
</dbReference>
<evidence type="ECO:0000256" key="4">
    <source>
        <dbReference type="ARBA" id="ARBA00022725"/>
    </source>
</evidence>
<dbReference type="Pfam" id="PF02949">
    <property type="entry name" value="7tm_6"/>
    <property type="match status" value="1"/>
</dbReference>
<evidence type="ECO:0000256" key="3">
    <source>
        <dbReference type="ARBA" id="ARBA00022692"/>
    </source>
</evidence>
<evidence type="ECO:0000256" key="1">
    <source>
        <dbReference type="ARBA" id="ARBA00004141"/>
    </source>
</evidence>
<feature type="transmembrane region" description="Helical" evidence="9">
    <location>
        <begin position="15"/>
        <end position="36"/>
    </location>
</feature>
<feature type="transmembrane region" description="Helical" evidence="9">
    <location>
        <begin position="168"/>
        <end position="190"/>
    </location>
</feature>
<dbReference type="Proteomes" id="UP000694866">
    <property type="component" value="Unplaced"/>
</dbReference>
<dbReference type="KEGG" id="fas:105269225"/>
<keyword evidence="2 9" id="KW-0716">Sensory transduction</keyword>
<sequence length="367" mass="42537">MGLWPVKNPSLLYRSLPYICFFASAFSGLAVIRFIYHYITRVSVTLKGMTIGTSLMLSMLKISSLMVHRKQGIELHYTLDGYFSAALNDERLTQRVLVGITTVRRLCWIMIPTILITVGGYVMRPIVSILSQKQRRIDSVEYTLIYPGLYPWTVSDGFFYQIHLTLEFIASITVWCVTCGMDALFAYYVFQIVGQLRVMSYRLTHLEDQKDIDVVIKDCTQQYVVLLKCRDALQEIFGPVIMWVMWTTAIVLCALIYQLSSQLRDLSIGRWIWTLAYMIPKITQAYIYGWCGSYLNAESEKYRSAIYHTNWSVSNRNTASSIIIMLSQRGINLVVYKFFYLTVNMFLMILKTTVSYYFLLKHLEQPS</sequence>